<protein>
    <recommendedName>
        <fullName evidence="3">DUF721 domain-containing protein</fullName>
    </recommendedName>
</protein>
<sequence>MKFRMKEAPEHVSKVLERELSKELKDLLDFYRIKKTWAELVGMASNKSKPIQIQGRKLQVIAASPLIAQEINMRSGQIISRALSLGINIDSISVYVGNVLDKDEMSHSSTVPRLKPLSEEDIAQEVERAKERFKGKNLSDDMIERLSRLYVVYNKRFNSFS</sequence>
<reference evidence="1 2" key="1">
    <citation type="submission" date="2016-11" db="EMBL/GenBank/DDBJ databases">
        <authorList>
            <person name="Varghese N."/>
            <person name="Submissions S."/>
        </authorList>
    </citation>
    <scope>NUCLEOTIDE SEQUENCE [LARGE SCALE GENOMIC DNA]</scope>
    <source>
        <strain evidence="1 2">DSM 20664</strain>
    </source>
</reference>
<accession>A0ABY1JDD1</accession>
<dbReference type="InterPro" id="IPR007922">
    <property type="entry name" value="DciA-like"/>
</dbReference>
<organism evidence="1 2">
    <name type="scientific">Acetomicrobium flavidum</name>
    <dbReference type="NCBI Taxonomy" id="49896"/>
    <lineage>
        <taxon>Bacteria</taxon>
        <taxon>Thermotogati</taxon>
        <taxon>Synergistota</taxon>
        <taxon>Synergistia</taxon>
        <taxon>Synergistales</taxon>
        <taxon>Acetomicrobiaceae</taxon>
        <taxon>Acetomicrobium</taxon>
    </lineage>
</organism>
<dbReference type="EMBL" id="FSQZ01000001">
    <property type="protein sequence ID" value="SIN67898.1"/>
    <property type="molecule type" value="Genomic_DNA"/>
</dbReference>
<keyword evidence="2" id="KW-1185">Reference proteome</keyword>
<name>A0ABY1JDD1_9BACT</name>
<proteinExistence type="predicted"/>
<dbReference type="RefSeq" id="WP_014805919.1">
    <property type="nucleotide sequence ID" value="NZ_DAONBL010000007.1"/>
</dbReference>
<evidence type="ECO:0000313" key="1">
    <source>
        <dbReference type="EMBL" id="SIN67898.1"/>
    </source>
</evidence>
<evidence type="ECO:0000313" key="2">
    <source>
        <dbReference type="Proteomes" id="UP000185093"/>
    </source>
</evidence>
<comment type="caution">
    <text evidence="1">The sequence shown here is derived from an EMBL/GenBank/DDBJ whole genome shotgun (WGS) entry which is preliminary data.</text>
</comment>
<dbReference type="Proteomes" id="UP000185093">
    <property type="component" value="Unassembled WGS sequence"/>
</dbReference>
<evidence type="ECO:0008006" key="3">
    <source>
        <dbReference type="Google" id="ProtNLM"/>
    </source>
</evidence>
<gene>
    <name evidence="1" type="ORF">SAMN05444368_1111</name>
</gene>
<dbReference type="Pfam" id="PF05258">
    <property type="entry name" value="DciA"/>
    <property type="match status" value="1"/>
</dbReference>